<dbReference type="AlphaFoldDB" id="A0A8B8DKE9"/>
<dbReference type="OrthoDB" id="6195966at2759"/>
<reference evidence="4 5" key="1">
    <citation type="submission" date="2025-04" db="UniProtKB">
        <authorList>
            <consortium name="RefSeq"/>
        </authorList>
    </citation>
    <scope>IDENTIFICATION</scope>
    <source>
        <tissue evidence="4 5">Whole sample</tissue>
    </source>
</reference>
<dbReference type="Proteomes" id="UP000694844">
    <property type="component" value="Chromosome 3"/>
</dbReference>
<evidence type="ECO:0000313" key="5">
    <source>
        <dbReference type="RefSeq" id="XP_022327465.1"/>
    </source>
</evidence>
<organism evidence="3 6">
    <name type="scientific">Crassostrea virginica</name>
    <name type="common">Eastern oyster</name>
    <dbReference type="NCBI Taxonomy" id="6565"/>
    <lineage>
        <taxon>Eukaryota</taxon>
        <taxon>Metazoa</taxon>
        <taxon>Spiralia</taxon>
        <taxon>Lophotrochozoa</taxon>
        <taxon>Mollusca</taxon>
        <taxon>Bivalvia</taxon>
        <taxon>Autobranchia</taxon>
        <taxon>Pteriomorphia</taxon>
        <taxon>Ostreida</taxon>
        <taxon>Ostreoidea</taxon>
        <taxon>Ostreidae</taxon>
        <taxon>Crassostrea</taxon>
    </lineage>
</organism>
<keyword evidence="2" id="KW-0732">Signal</keyword>
<keyword evidence="1" id="KW-1133">Transmembrane helix</keyword>
<feature type="transmembrane region" description="Helical" evidence="1">
    <location>
        <begin position="159"/>
        <end position="183"/>
    </location>
</feature>
<dbReference type="KEGG" id="cvn:111126852"/>
<evidence type="ECO:0000313" key="4">
    <source>
        <dbReference type="RefSeq" id="XP_022327464.1"/>
    </source>
</evidence>
<sequence length="233" mass="26664">MVTITVLLRPLLFASFHFTCLGWTPCPQSVPTVSVVSRCPSTEKEWISAAGKKNCRALRKSQNCSEDGNFVYHCVLNQEATELMEVCAPIWYMAGYCARFSIADKRLINDPRMDCTDFVSPCPRRFPSNESYKYQMCYNKIYEANTYINDRAKMDVTTIALVCLLAFFGTTTIVLLILIFLGYKKHEFCVSSPCKRRGEKEDGTHAEHIIIPLRPIVGNDEHRYLNIQQLDLH</sequence>
<accession>A0A8B8DKE9</accession>
<evidence type="ECO:0000313" key="3">
    <source>
        <dbReference type="Proteomes" id="UP000694844"/>
    </source>
</evidence>
<keyword evidence="1" id="KW-0472">Membrane</keyword>
<evidence type="ECO:0000313" key="6">
    <source>
        <dbReference type="RefSeq" id="XP_022327466.1"/>
    </source>
</evidence>
<feature type="chain" id="PRO_5044666309" evidence="2">
    <location>
        <begin position="23"/>
        <end position="233"/>
    </location>
</feature>
<keyword evidence="1" id="KW-0812">Transmembrane</keyword>
<dbReference type="RefSeq" id="XP_022327464.1">
    <property type="nucleotide sequence ID" value="XM_022471756.1"/>
</dbReference>
<dbReference type="RefSeq" id="XP_022327465.1">
    <property type="nucleotide sequence ID" value="XM_022471757.1"/>
</dbReference>
<evidence type="ECO:0000256" key="1">
    <source>
        <dbReference type="SAM" id="Phobius"/>
    </source>
</evidence>
<feature type="signal peptide" evidence="2">
    <location>
        <begin position="1"/>
        <end position="22"/>
    </location>
</feature>
<name>A0A8B8DKE9_CRAVI</name>
<gene>
    <name evidence="4 5 6" type="primary">LOC111126852</name>
</gene>
<dbReference type="GeneID" id="111126852"/>
<keyword evidence="3" id="KW-1185">Reference proteome</keyword>
<protein>
    <submittedName>
        <fullName evidence="4 5">Uncharacterized protein LOC111126852 isoform X1</fullName>
    </submittedName>
</protein>
<proteinExistence type="predicted"/>
<evidence type="ECO:0000256" key="2">
    <source>
        <dbReference type="SAM" id="SignalP"/>
    </source>
</evidence>
<dbReference type="RefSeq" id="XP_022327466.1">
    <property type="nucleotide sequence ID" value="XM_022471758.1"/>
</dbReference>